<gene>
    <name evidence="1" type="ORF">GCM10011389_21750</name>
</gene>
<name>A0ABQ1Q5G9_9BACI</name>
<accession>A0ABQ1Q5G9</accession>
<proteinExistence type="predicted"/>
<dbReference type="EMBL" id="BMIN01000008">
    <property type="protein sequence ID" value="GGD13773.1"/>
    <property type="molecule type" value="Genomic_DNA"/>
</dbReference>
<protein>
    <submittedName>
        <fullName evidence="1">Uncharacterized protein</fullName>
    </submittedName>
</protein>
<organism evidence="1 2">
    <name type="scientific">Pontibacillus salipaludis</name>
    <dbReference type="NCBI Taxonomy" id="1697394"/>
    <lineage>
        <taxon>Bacteria</taxon>
        <taxon>Bacillati</taxon>
        <taxon>Bacillota</taxon>
        <taxon>Bacilli</taxon>
        <taxon>Bacillales</taxon>
        <taxon>Bacillaceae</taxon>
        <taxon>Pontibacillus</taxon>
    </lineage>
</organism>
<reference evidence="2" key="1">
    <citation type="journal article" date="2019" name="Int. J. Syst. Evol. Microbiol.">
        <title>The Global Catalogue of Microorganisms (GCM) 10K type strain sequencing project: providing services to taxonomists for standard genome sequencing and annotation.</title>
        <authorList>
            <consortium name="The Broad Institute Genomics Platform"/>
            <consortium name="The Broad Institute Genome Sequencing Center for Infectious Disease"/>
            <person name="Wu L."/>
            <person name="Ma J."/>
        </authorList>
    </citation>
    <scope>NUCLEOTIDE SEQUENCE [LARGE SCALE GENOMIC DNA]</scope>
    <source>
        <strain evidence="2">CGMCC 1.15353</strain>
    </source>
</reference>
<comment type="caution">
    <text evidence="1">The sequence shown here is derived from an EMBL/GenBank/DDBJ whole genome shotgun (WGS) entry which is preliminary data.</text>
</comment>
<evidence type="ECO:0000313" key="1">
    <source>
        <dbReference type="EMBL" id="GGD13773.1"/>
    </source>
</evidence>
<evidence type="ECO:0000313" key="2">
    <source>
        <dbReference type="Proteomes" id="UP000642571"/>
    </source>
</evidence>
<sequence length="82" mass="9626">MAQELKITAQVMRGTAQVGQNRLEKKENWLKLKSKRLKPSLLIWLGFGVWLKWGRSGSSTRGAAQVWWRRLKFVANRLKFEK</sequence>
<keyword evidence="2" id="KW-1185">Reference proteome</keyword>
<dbReference type="Proteomes" id="UP000642571">
    <property type="component" value="Unassembled WGS sequence"/>
</dbReference>